<name>A0A813XRB5_9BILA</name>
<dbReference type="EMBL" id="CAJNOQ010001186">
    <property type="protein sequence ID" value="CAF0875193.1"/>
    <property type="molecule type" value="Genomic_DNA"/>
</dbReference>
<evidence type="ECO:0000313" key="3">
    <source>
        <dbReference type="EMBL" id="CAF3662117.1"/>
    </source>
</evidence>
<gene>
    <name evidence="1" type="ORF">GPM918_LOCUS7311</name>
    <name evidence="2" type="ORF">OVA965_LOCUS8729</name>
    <name evidence="3" type="ORF">SRO942_LOCUS7311</name>
    <name evidence="4" type="ORF">TMI583_LOCUS8725</name>
</gene>
<evidence type="ECO:0000313" key="1">
    <source>
        <dbReference type="EMBL" id="CAF0875193.1"/>
    </source>
</evidence>
<protein>
    <submittedName>
        <fullName evidence="1">Uncharacterized protein</fullName>
    </submittedName>
</protein>
<comment type="caution">
    <text evidence="1">The sequence shown here is derived from an EMBL/GenBank/DDBJ whole genome shotgun (WGS) entry which is preliminary data.</text>
</comment>
<sequence length="200" mass="23657">MSILSTTSFLTSTDYRYDLSCINEFVKHSEYEIIRTVEQRYQHLLTDCYHQLEKFVQNRSNTNDERLAEIHQGIIETGSDSSHLHTNSIILSLIDELRLCLWRLIEAIIELSHYSNDKSILSEQKHFLINIQYMATYNDRRAQLISQHLKMDKNERELLIQALFQFDNDTYDQLRLIAIETVQKCQLLLTFLGKAIKQKK</sequence>
<dbReference type="EMBL" id="CAJOBA010002985">
    <property type="protein sequence ID" value="CAF3666586.1"/>
    <property type="molecule type" value="Genomic_DNA"/>
</dbReference>
<dbReference type="EMBL" id="CAJOBC010001186">
    <property type="protein sequence ID" value="CAF3662117.1"/>
    <property type="molecule type" value="Genomic_DNA"/>
</dbReference>
<dbReference type="Proteomes" id="UP000681722">
    <property type="component" value="Unassembled WGS sequence"/>
</dbReference>
<dbReference type="Proteomes" id="UP000663829">
    <property type="component" value="Unassembled WGS sequence"/>
</dbReference>
<dbReference type="AlphaFoldDB" id="A0A813XRB5"/>
<evidence type="ECO:0000313" key="2">
    <source>
        <dbReference type="EMBL" id="CAF0883167.1"/>
    </source>
</evidence>
<accession>A0A813XRB5</accession>
<proteinExistence type="predicted"/>
<organism evidence="1 5">
    <name type="scientific">Didymodactylos carnosus</name>
    <dbReference type="NCBI Taxonomy" id="1234261"/>
    <lineage>
        <taxon>Eukaryota</taxon>
        <taxon>Metazoa</taxon>
        <taxon>Spiralia</taxon>
        <taxon>Gnathifera</taxon>
        <taxon>Rotifera</taxon>
        <taxon>Eurotatoria</taxon>
        <taxon>Bdelloidea</taxon>
        <taxon>Philodinida</taxon>
        <taxon>Philodinidae</taxon>
        <taxon>Didymodactylos</taxon>
    </lineage>
</organism>
<dbReference type="Proteomes" id="UP000682733">
    <property type="component" value="Unassembled WGS sequence"/>
</dbReference>
<keyword evidence="5" id="KW-1185">Reference proteome</keyword>
<evidence type="ECO:0000313" key="4">
    <source>
        <dbReference type="EMBL" id="CAF3666586.1"/>
    </source>
</evidence>
<dbReference type="EMBL" id="CAJNOK010002984">
    <property type="protein sequence ID" value="CAF0883167.1"/>
    <property type="molecule type" value="Genomic_DNA"/>
</dbReference>
<evidence type="ECO:0000313" key="5">
    <source>
        <dbReference type="Proteomes" id="UP000663829"/>
    </source>
</evidence>
<dbReference type="Proteomes" id="UP000677228">
    <property type="component" value="Unassembled WGS sequence"/>
</dbReference>
<reference evidence="1" key="1">
    <citation type="submission" date="2021-02" db="EMBL/GenBank/DDBJ databases">
        <authorList>
            <person name="Nowell W R."/>
        </authorList>
    </citation>
    <scope>NUCLEOTIDE SEQUENCE</scope>
</reference>